<protein>
    <recommendedName>
        <fullName evidence="4">GLPGLI family protein</fullName>
    </recommendedName>
</protein>
<evidence type="ECO:0008006" key="4">
    <source>
        <dbReference type="Google" id="ProtNLM"/>
    </source>
</evidence>
<evidence type="ECO:0000313" key="2">
    <source>
        <dbReference type="EMBL" id="GAT35426.1"/>
    </source>
</evidence>
<gene>
    <name evidence="2" type="ORF">TSACC_3491</name>
</gene>
<keyword evidence="3" id="KW-1185">Reference proteome</keyword>
<dbReference type="AlphaFoldDB" id="A0A146GG75"/>
<name>A0A146GG75_TERSA</name>
<keyword evidence="1" id="KW-0732">Signal</keyword>
<comment type="caution">
    <text evidence="2">The sequence shown here is derived from an EMBL/GenBank/DDBJ whole genome shotgun (WGS) entry which is preliminary data.</text>
</comment>
<sequence length="240" mass="26486">MSIWKKVASLLVAGMSVAISSHGQEIPKPPFLQEHAPEMSRWTVAFQYGGKEGSRPTAPMVLGQRLSRVEVIKTGRIRSIVGTFAGGAVQEVWEQGPLQVLRDPGFQHEIVRRSTQRGGDFPEFWWIAADRYKGRQTVDQKECLVFSGEYFPLQFADPGLYAAATADENSVIELGSKVPVTAYIDPTSRLPVKLMVGDDVRVYTFGEPPTTQLAIPAEFQAALADVQQRYNAIVKPLSPP</sequence>
<proteinExistence type="predicted"/>
<evidence type="ECO:0000256" key="1">
    <source>
        <dbReference type="SAM" id="SignalP"/>
    </source>
</evidence>
<reference evidence="3" key="1">
    <citation type="journal article" date="2017" name="Genome Announc.">
        <title>Draft Genome Sequence of Terrimicrobium sacchariphilum NM-5T, a Facultative Anaerobic Soil Bacterium of the Class Spartobacteria.</title>
        <authorList>
            <person name="Qiu Y.L."/>
            <person name="Tourlousse D.M."/>
            <person name="Matsuura N."/>
            <person name="Ohashi A."/>
            <person name="Sekiguchi Y."/>
        </authorList>
    </citation>
    <scope>NUCLEOTIDE SEQUENCE [LARGE SCALE GENOMIC DNA]</scope>
    <source>
        <strain evidence="3">NM-5</strain>
    </source>
</reference>
<dbReference type="InParanoid" id="A0A146GG75"/>
<dbReference type="RefSeq" id="WP_075081237.1">
    <property type="nucleotide sequence ID" value="NZ_BDCO01000003.1"/>
</dbReference>
<accession>A0A146GG75</accession>
<feature type="chain" id="PRO_5007524969" description="GLPGLI family protein" evidence="1">
    <location>
        <begin position="24"/>
        <end position="240"/>
    </location>
</feature>
<dbReference type="EMBL" id="BDCO01000003">
    <property type="protein sequence ID" value="GAT35426.1"/>
    <property type="molecule type" value="Genomic_DNA"/>
</dbReference>
<dbReference type="STRING" id="690879.TSACC_3491"/>
<dbReference type="Proteomes" id="UP000076023">
    <property type="component" value="Unassembled WGS sequence"/>
</dbReference>
<feature type="signal peptide" evidence="1">
    <location>
        <begin position="1"/>
        <end position="23"/>
    </location>
</feature>
<evidence type="ECO:0000313" key="3">
    <source>
        <dbReference type="Proteomes" id="UP000076023"/>
    </source>
</evidence>
<organism evidence="2 3">
    <name type="scientific">Terrimicrobium sacchariphilum</name>
    <dbReference type="NCBI Taxonomy" id="690879"/>
    <lineage>
        <taxon>Bacteria</taxon>
        <taxon>Pseudomonadati</taxon>
        <taxon>Verrucomicrobiota</taxon>
        <taxon>Terrimicrobiia</taxon>
        <taxon>Terrimicrobiales</taxon>
        <taxon>Terrimicrobiaceae</taxon>
        <taxon>Terrimicrobium</taxon>
    </lineage>
</organism>